<feature type="non-terminal residue" evidence="1">
    <location>
        <position position="52"/>
    </location>
</feature>
<protein>
    <submittedName>
        <fullName evidence="1">Uncharacterized protein</fullName>
    </submittedName>
</protein>
<organism evidence="1 2">
    <name type="scientific">Taxus chinensis</name>
    <name type="common">Chinese yew</name>
    <name type="synonym">Taxus wallichiana var. chinensis</name>
    <dbReference type="NCBI Taxonomy" id="29808"/>
    <lineage>
        <taxon>Eukaryota</taxon>
        <taxon>Viridiplantae</taxon>
        <taxon>Streptophyta</taxon>
        <taxon>Embryophyta</taxon>
        <taxon>Tracheophyta</taxon>
        <taxon>Spermatophyta</taxon>
        <taxon>Pinopsida</taxon>
        <taxon>Pinidae</taxon>
        <taxon>Conifers II</taxon>
        <taxon>Cupressales</taxon>
        <taxon>Taxaceae</taxon>
        <taxon>Taxus</taxon>
    </lineage>
</organism>
<dbReference type="EMBL" id="JAHRHJ020000003">
    <property type="protein sequence ID" value="KAH9322121.1"/>
    <property type="molecule type" value="Genomic_DNA"/>
</dbReference>
<sequence>MTITLEDVYRILRLPINGEVVFQVDAETAMDNILHIFGDAAALLTYHSVSIA</sequence>
<proteinExistence type="predicted"/>
<gene>
    <name evidence="1" type="ORF">KI387_016760</name>
</gene>
<dbReference type="AlphaFoldDB" id="A0AA38GF90"/>
<evidence type="ECO:0000313" key="1">
    <source>
        <dbReference type="EMBL" id="KAH9322121.1"/>
    </source>
</evidence>
<reference evidence="1 2" key="1">
    <citation type="journal article" date="2021" name="Nat. Plants">
        <title>The Taxus genome provides insights into paclitaxel biosynthesis.</title>
        <authorList>
            <person name="Xiong X."/>
            <person name="Gou J."/>
            <person name="Liao Q."/>
            <person name="Li Y."/>
            <person name="Zhou Q."/>
            <person name="Bi G."/>
            <person name="Li C."/>
            <person name="Du R."/>
            <person name="Wang X."/>
            <person name="Sun T."/>
            <person name="Guo L."/>
            <person name="Liang H."/>
            <person name="Lu P."/>
            <person name="Wu Y."/>
            <person name="Zhang Z."/>
            <person name="Ro D.K."/>
            <person name="Shang Y."/>
            <person name="Huang S."/>
            <person name="Yan J."/>
        </authorList>
    </citation>
    <scope>NUCLEOTIDE SEQUENCE [LARGE SCALE GENOMIC DNA]</scope>
    <source>
        <strain evidence="1">Ta-2019</strain>
    </source>
</reference>
<dbReference type="Proteomes" id="UP000824469">
    <property type="component" value="Unassembled WGS sequence"/>
</dbReference>
<comment type="caution">
    <text evidence="1">The sequence shown here is derived from an EMBL/GenBank/DDBJ whole genome shotgun (WGS) entry which is preliminary data.</text>
</comment>
<name>A0AA38GF90_TAXCH</name>
<evidence type="ECO:0000313" key="2">
    <source>
        <dbReference type="Proteomes" id="UP000824469"/>
    </source>
</evidence>
<accession>A0AA38GF90</accession>
<keyword evidence="2" id="KW-1185">Reference proteome</keyword>